<gene>
    <name evidence="3" type="ORF">CDSM653_00223</name>
</gene>
<organism evidence="3 4">
    <name type="scientific">Caldanaerobacter subterraneus subsp. pacificus DSM 12653</name>
    <dbReference type="NCBI Taxonomy" id="391606"/>
    <lineage>
        <taxon>Bacteria</taxon>
        <taxon>Bacillati</taxon>
        <taxon>Bacillota</taxon>
        <taxon>Clostridia</taxon>
        <taxon>Thermoanaerobacterales</taxon>
        <taxon>Thermoanaerobacteraceae</taxon>
        <taxon>Caldanaerobacter</taxon>
    </lineage>
</organism>
<dbReference type="InterPro" id="IPR050789">
    <property type="entry name" value="Diverse_Enzym_Activities"/>
</dbReference>
<protein>
    <submittedName>
        <fullName evidence="3">Beta-lactamase class C and other penicillin binding protein</fullName>
    </submittedName>
</protein>
<dbReference type="EMBL" id="ABXP02000026">
    <property type="protein sequence ID" value="KKC30799.1"/>
    <property type="molecule type" value="Genomic_DNA"/>
</dbReference>
<reference evidence="3 4" key="1">
    <citation type="submission" date="2008-07" db="EMBL/GenBank/DDBJ databases">
        <authorList>
            <person name="Gonzalez J."/>
            <person name="Sokolova T."/>
            <person name="Ferriera S."/>
            <person name="Johnson J."/>
            <person name="Kravitz S."/>
            <person name="Beeson K."/>
            <person name="Sutton G."/>
            <person name="Rogers Y.-H."/>
            <person name="Friedman R."/>
            <person name="Frazier M."/>
            <person name="Venter J.C."/>
        </authorList>
    </citation>
    <scope>NUCLEOTIDE SEQUENCE [LARGE SCALE GENOMIC DNA]</scope>
    <source>
        <strain evidence="3 4">DSM 12653</strain>
    </source>
</reference>
<evidence type="ECO:0000313" key="4">
    <source>
        <dbReference type="Proteomes" id="UP000010146"/>
    </source>
</evidence>
<evidence type="ECO:0000256" key="1">
    <source>
        <dbReference type="ARBA" id="ARBA00022801"/>
    </source>
</evidence>
<feature type="domain" description="Beta-lactamase-related" evidence="2">
    <location>
        <begin position="1"/>
        <end position="223"/>
    </location>
</feature>
<dbReference type="Pfam" id="PF00144">
    <property type="entry name" value="Beta-lactamase"/>
    <property type="match status" value="1"/>
</dbReference>
<dbReference type="PANTHER" id="PTHR43283">
    <property type="entry name" value="BETA-LACTAMASE-RELATED"/>
    <property type="match status" value="1"/>
</dbReference>
<name>B7R5W8_9THEO</name>
<dbReference type="InterPro" id="IPR001466">
    <property type="entry name" value="Beta-lactam-related"/>
</dbReference>
<sequence>MKVDTIFDLASVTKVMGTTQAIMKLVYENRLKVADKVVEFIPEFGQNGKEDITISDLLTHTSGLPAWKPIYYHASNSKDSLKYICALHLEYKPGTNRKYSDIGFMVLGYVIEIITGKRLDVYLREEIYLPLGMKNTLFNPFKYLENPRDKVAATSWGNPYEYKMIKEKNVYQVEENINEWNKWRNYTLIGEANDGNCFYANEGIAGHAGLFSTVSDLAVLGQLMLNGAFL</sequence>
<proteinExistence type="predicted"/>
<comment type="caution">
    <text evidence="3">The sequence shown here is derived from an EMBL/GenBank/DDBJ whole genome shotgun (WGS) entry which is preliminary data.</text>
</comment>
<dbReference type="InterPro" id="IPR012338">
    <property type="entry name" value="Beta-lactam/transpept-like"/>
</dbReference>
<dbReference type="Gene3D" id="3.40.710.10">
    <property type="entry name" value="DD-peptidase/beta-lactamase superfamily"/>
    <property type="match status" value="1"/>
</dbReference>
<accession>B7R5W8</accession>
<reference evidence="3 4" key="2">
    <citation type="journal article" date="2015" name="BMC Genomics">
        <title>Analysis of three genomes within the thermophilic bacterial species Caldanaerobacter subterraneus with a focus on carbon monoxide dehydrogenase evolution and hydrolase diversity.</title>
        <authorList>
            <person name="Sant'Anna F.H."/>
            <person name="Lebedinsky A.V."/>
            <person name="Sokolova T.G."/>
            <person name="Robb F.T."/>
            <person name="Gonzalez J.M."/>
        </authorList>
    </citation>
    <scope>NUCLEOTIDE SEQUENCE [LARGE SCALE GENOMIC DNA]</scope>
    <source>
        <strain evidence="3 4">DSM 12653</strain>
    </source>
</reference>
<dbReference type="Proteomes" id="UP000010146">
    <property type="component" value="Unassembled WGS sequence"/>
</dbReference>
<evidence type="ECO:0000259" key="2">
    <source>
        <dbReference type="Pfam" id="PF00144"/>
    </source>
</evidence>
<dbReference type="AlphaFoldDB" id="B7R5W8"/>
<dbReference type="SUPFAM" id="SSF56601">
    <property type="entry name" value="beta-lactamase/transpeptidase-like"/>
    <property type="match status" value="1"/>
</dbReference>
<evidence type="ECO:0000313" key="3">
    <source>
        <dbReference type="EMBL" id="KKC30799.1"/>
    </source>
</evidence>
<reference evidence="4" key="3">
    <citation type="submission" date="2015-02" db="EMBL/GenBank/DDBJ databases">
        <title>Genome analysis of three genomes within the thermophilic hydrogenogenic bacterial species Caldanaerobacter subterraneus.</title>
        <authorList>
            <person name="Sant'Anna F.H."/>
            <person name="Lebedinsky A."/>
            <person name="Sokolova T."/>
            <person name="Robb F.T."/>
            <person name="Gonzalez J.M."/>
        </authorList>
    </citation>
    <scope>NUCLEOTIDE SEQUENCE [LARGE SCALE GENOMIC DNA]</scope>
    <source>
        <strain evidence="4">DSM 12653</strain>
    </source>
</reference>
<dbReference type="PANTHER" id="PTHR43283:SF11">
    <property type="entry name" value="BETA-LACTAMASE-RELATED DOMAIN-CONTAINING PROTEIN"/>
    <property type="match status" value="1"/>
</dbReference>
<dbReference type="GO" id="GO:0016787">
    <property type="term" value="F:hydrolase activity"/>
    <property type="evidence" value="ECO:0007669"/>
    <property type="project" value="UniProtKB-KW"/>
</dbReference>
<dbReference type="RefSeq" id="WP_009609609.1">
    <property type="nucleotide sequence ID" value="NZ_ABXP02000026.1"/>
</dbReference>
<keyword evidence="1" id="KW-0378">Hydrolase</keyword>